<dbReference type="InterPro" id="IPR049163">
    <property type="entry name" value="Pif1-like_2B_dom"/>
</dbReference>
<dbReference type="SUPFAM" id="SSF52540">
    <property type="entry name" value="P-loop containing nucleoside triphosphate hydrolases"/>
    <property type="match status" value="1"/>
</dbReference>
<dbReference type="STRING" id="4097.A0A1S4A1S3"/>
<dbReference type="OrthoDB" id="1930718at2759"/>
<dbReference type="PaxDb" id="4097-A0A1S4A1S3"/>
<name>A0A1S4A1S3_TOBAC</name>
<dbReference type="CDD" id="cd18809">
    <property type="entry name" value="SF1_C_RecD"/>
    <property type="match status" value="1"/>
</dbReference>
<feature type="domain" description="DNA helicase Pif1-like 2B" evidence="1">
    <location>
        <begin position="43"/>
        <end position="89"/>
    </location>
</feature>
<organism evidence="2">
    <name type="scientific">Nicotiana tabacum</name>
    <name type="common">Common tobacco</name>
    <dbReference type="NCBI Taxonomy" id="4097"/>
    <lineage>
        <taxon>Eukaryota</taxon>
        <taxon>Viridiplantae</taxon>
        <taxon>Streptophyta</taxon>
        <taxon>Embryophyta</taxon>
        <taxon>Tracheophyta</taxon>
        <taxon>Spermatophyta</taxon>
        <taxon>Magnoliopsida</taxon>
        <taxon>eudicotyledons</taxon>
        <taxon>Gunneridae</taxon>
        <taxon>Pentapetalae</taxon>
        <taxon>asterids</taxon>
        <taxon>lamiids</taxon>
        <taxon>Solanales</taxon>
        <taxon>Solanaceae</taxon>
        <taxon>Nicotianoideae</taxon>
        <taxon>Nicotianeae</taxon>
        <taxon>Nicotiana</taxon>
    </lineage>
</organism>
<dbReference type="Gene3D" id="3.40.50.300">
    <property type="entry name" value="P-loop containing nucleotide triphosphate hydrolases"/>
    <property type="match status" value="1"/>
</dbReference>
<dbReference type="PANTHER" id="PTHR23274">
    <property type="entry name" value="DNA HELICASE-RELATED"/>
    <property type="match status" value="1"/>
</dbReference>
<dbReference type="AlphaFoldDB" id="A0A1S4A1S3"/>
<evidence type="ECO:0000313" key="2">
    <source>
        <dbReference type="RefSeq" id="XP_016470516.1"/>
    </source>
</evidence>
<gene>
    <name evidence="2" type="primary">LOC107792791</name>
</gene>
<accession>A0A1S4A1S3</accession>
<dbReference type="RefSeq" id="XP_016470516.1">
    <property type="nucleotide sequence ID" value="XM_016615030.1"/>
</dbReference>
<evidence type="ECO:0000259" key="1">
    <source>
        <dbReference type="Pfam" id="PF21530"/>
    </source>
</evidence>
<dbReference type="InterPro" id="IPR027417">
    <property type="entry name" value="P-loop_NTPase"/>
</dbReference>
<dbReference type="PANTHER" id="PTHR23274:SF53">
    <property type="entry name" value="ATP-DEPENDENT DNA HELICASE"/>
    <property type="match status" value="1"/>
</dbReference>
<reference evidence="2" key="1">
    <citation type="submission" date="2025-08" db="UniProtKB">
        <authorList>
            <consortium name="RefSeq"/>
        </authorList>
    </citation>
    <scope>IDENTIFICATION</scope>
</reference>
<protein>
    <recommendedName>
        <fullName evidence="1">DNA helicase Pif1-like 2B domain-containing protein</fullName>
    </recommendedName>
</protein>
<dbReference type="Pfam" id="PF21530">
    <property type="entry name" value="Pif1_2B_dom"/>
    <property type="match status" value="1"/>
</dbReference>
<proteinExistence type="predicted"/>
<dbReference type="KEGG" id="nta:107792791"/>
<sequence length="340" mass="38859">MVHELNDRILKMIPGEGRTYFSSDNVCKASMNTNDEELLYPTEFLNSLTFPGIPNHDIHLKVGIPVMLLRNLNQTEGLCNGTRLIVRHLGNWSVSANIMSGKNNGSSVTIPRIIMSPNDSKWPFKLNRRQLPLAPCFSMTINKSQGQSLNHVGLYLPKQVFTHGQLYVAVSRVTTREGLTILNADEDTENPTFIKNIVYKEVFQNIRPMVAETREGKRKVKDNIETKRFVEGKAESTNKVIIQNLKKRLEAAKDENTNNEPLLVKLELLDERRDLTHLRMVAQKQRMEGYYNRRANPRNFKVGDLVLRKVTQNTWEINTEKLGPTWEGPYWVSTVIGKGS</sequence>